<dbReference type="HOGENOM" id="CLU_055068_3_2_3"/>
<evidence type="ECO:0000259" key="8">
    <source>
        <dbReference type="Pfam" id="PF01694"/>
    </source>
</evidence>
<reference evidence="10" key="1">
    <citation type="journal article" date="2011" name="MBio">
        <title>Novel metabolic attributes of the genus Cyanothece, comprising a group of unicellular nitrogen-fixing Cyanobacteria.</title>
        <authorList>
            <person name="Bandyopadhyay A."/>
            <person name="Elvitigala T."/>
            <person name="Welsh E."/>
            <person name="Stockel J."/>
            <person name="Liberton M."/>
            <person name="Min H."/>
            <person name="Sherman L.A."/>
            <person name="Pakrasi H.B."/>
        </authorList>
    </citation>
    <scope>NUCLEOTIDE SEQUENCE [LARGE SCALE GENOMIC DNA]</scope>
    <source>
        <strain evidence="10">PCC 8801</strain>
    </source>
</reference>
<dbReference type="PANTHER" id="PTHR43731:SF14">
    <property type="entry name" value="PRESENILIN-ASSOCIATED RHOMBOID-LIKE PROTEIN, MITOCHONDRIAL"/>
    <property type="match status" value="1"/>
</dbReference>
<evidence type="ECO:0000256" key="4">
    <source>
        <dbReference type="ARBA" id="ARBA00022801"/>
    </source>
</evidence>
<dbReference type="RefSeq" id="WP_012596623.1">
    <property type="nucleotide sequence ID" value="NC_011726.1"/>
</dbReference>
<dbReference type="Pfam" id="PF01694">
    <property type="entry name" value="Rhomboid"/>
    <property type="match status" value="1"/>
</dbReference>
<keyword evidence="5 7" id="KW-1133">Transmembrane helix</keyword>
<dbReference type="Gene3D" id="1.20.1540.10">
    <property type="entry name" value="Rhomboid-like"/>
    <property type="match status" value="1"/>
</dbReference>
<evidence type="ECO:0000256" key="6">
    <source>
        <dbReference type="ARBA" id="ARBA00023136"/>
    </source>
</evidence>
<evidence type="ECO:0000256" key="1">
    <source>
        <dbReference type="ARBA" id="ARBA00004141"/>
    </source>
</evidence>
<dbReference type="KEGG" id="cyp:PCC8801_3394"/>
<dbReference type="InterPro" id="IPR022764">
    <property type="entry name" value="Peptidase_S54_rhomboid_dom"/>
</dbReference>
<feature type="domain" description="Peptidase S54 rhomboid" evidence="8">
    <location>
        <begin position="49"/>
        <end position="193"/>
    </location>
</feature>
<dbReference type="PANTHER" id="PTHR43731">
    <property type="entry name" value="RHOMBOID PROTEASE"/>
    <property type="match status" value="1"/>
</dbReference>
<evidence type="ECO:0000313" key="9">
    <source>
        <dbReference type="EMBL" id="ACK67362.1"/>
    </source>
</evidence>
<dbReference type="InterPro" id="IPR050925">
    <property type="entry name" value="Rhomboid_protease_S54"/>
</dbReference>
<evidence type="ECO:0000256" key="5">
    <source>
        <dbReference type="ARBA" id="ARBA00022989"/>
    </source>
</evidence>
<dbReference type="OrthoDB" id="9813074at2"/>
<name>B7JZF1_RIPO1</name>
<keyword evidence="4" id="KW-0378">Hydrolase</keyword>
<feature type="transmembrane region" description="Helical" evidence="7">
    <location>
        <begin position="117"/>
        <end position="141"/>
    </location>
</feature>
<gene>
    <name evidence="9" type="ordered locus">PCC8801_3394</name>
</gene>
<feature type="transmembrane region" description="Helical" evidence="7">
    <location>
        <begin position="90"/>
        <end position="111"/>
    </location>
</feature>
<comment type="similarity">
    <text evidence="2">Belongs to the peptidase S54 family.</text>
</comment>
<organism evidence="9 10">
    <name type="scientific">Rippkaea orientalis (strain PCC 8801 / RF-1)</name>
    <name type="common">Cyanothece sp. (strain PCC 8801)</name>
    <dbReference type="NCBI Taxonomy" id="41431"/>
    <lineage>
        <taxon>Bacteria</taxon>
        <taxon>Bacillati</taxon>
        <taxon>Cyanobacteriota</taxon>
        <taxon>Cyanophyceae</taxon>
        <taxon>Oscillatoriophycideae</taxon>
        <taxon>Chroococcales</taxon>
        <taxon>Aphanothecaceae</taxon>
        <taxon>Rippkaea</taxon>
        <taxon>Rippkaea orientalis</taxon>
    </lineage>
</organism>
<feature type="transmembrane region" description="Helical" evidence="7">
    <location>
        <begin position="59"/>
        <end position="78"/>
    </location>
</feature>
<sequence>MRTKRAKITWFLVGLNVLYFLLEILLGGSDNINTIYTLGALVPQVVVQGEVWRLLTANFLHYSWLHLFVNMIGLYFLGRLVELKFGVFRYLIIYFVSGLGAMAAFTYFAITTNDTDYILLGASGAIMGLVGSITALFLQNFWQERSRIATRRLQFILLSIGLQFVFDFFIPEVSFLSHLFGLIIGFFVGLILLILSNL</sequence>
<dbReference type="STRING" id="41431.PCC8801_3394"/>
<keyword evidence="6 7" id="KW-0472">Membrane</keyword>
<dbReference type="SUPFAM" id="SSF144091">
    <property type="entry name" value="Rhomboid-like"/>
    <property type="match status" value="1"/>
</dbReference>
<evidence type="ECO:0000256" key="7">
    <source>
        <dbReference type="SAM" id="Phobius"/>
    </source>
</evidence>
<dbReference type="InterPro" id="IPR035952">
    <property type="entry name" value="Rhomboid-like_sf"/>
</dbReference>
<dbReference type="AlphaFoldDB" id="B7JZF1"/>
<dbReference type="GO" id="GO:0004252">
    <property type="term" value="F:serine-type endopeptidase activity"/>
    <property type="evidence" value="ECO:0007669"/>
    <property type="project" value="InterPro"/>
</dbReference>
<accession>B7JZF1</accession>
<feature type="transmembrane region" description="Helical" evidence="7">
    <location>
        <begin position="153"/>
        <end position="170"/>
    </location>
</feature>
<evidence type="ECO:0000256" key="3">
    <source>
        <dbReference type="ARBA" id="ARBA00022692"/>
    </source>
</evidence>
<dbReference type="EMBL" id="CP001287">
    <property type="protein sequence ID" value="ACK67362.1"/>
    <property type="molecule type" value="Genomic_DNA"/>
</dbReference>
<protein>
    <submittedName>
        <fullName evidence="9">Rhomboid family protein</fullName>
    </submittedName>
</protein>
<keyword evidence="10" id="KW-1185">Reference proteome</keyword>
<comment type="subcellular location">
    <subcellularLocation>
        <location evidence="1">Membrane</location>
        <topology evidence="1">Multi-pass membrane protein</topology>
    </subcellularLocation>
</comment>
<dbReference type="Proteomes" id="UP000008204">
    <property type="component" value="Chromosome"/>
</dbReference>
<dbReference type="eggNOG" id="COG0705">
    <property type="taxonomic scope" value="Bacteria"/>
</dbReference>
<evidence type="ECO:0000256" key="2">
    <source>
        <dbReference type="ARBA" id="ARBA00009045"/>
    </source>
</evidence>
<dbReference type="GO" id="GO:0016020">
    <property type="term" value="C:membrane"/>
    <property type="evidence" value="ECO:0007669"/>
    <property type="project" value="UniProtKB-SubCell"/>
</dbReference>
<keyword evidence="3 7" id="KW-0812">Transmembrane</keyword>
<evidence type="ECO:0000313" key="10">
    <source>
        <dbReference type="Proteomes" id="UP000008204"/>
    </source>
</evidence>
<feature type="transmembrane region" description="Helical" evidence="7">
    <location>
        <begin position="7"/>
        <end position="26"/>
    </location>
</feature>
<feature type="transmembrane region" description="Helical" evidence="7">
    <location>
        <begin position="176"/>
        <end position="195"/>
    </location>
</feature>
<proteinExistence type="inferred from homology"/>